<evidence type="ECO:0000256" key="2">
    <source>
        <dbReference type="ARBA" id="ARBA00022448"/>
    </source>
</evidence>
<dbReference type="SUPFAM" id="SSF49464">
    <property type="entry name" value="Carboxypeptidase regulatory domain-like"/>
    <property type="match status" value="1"/>
</dbReference>
<keyword evidence="7" id="KW-0732">Signal</keyword>
<dbReference type="InterPro" id="IPR036942">
    <property type="entry name" value="Beta-barrel_TonB_sf"/>
</dbReference>
<comment type="caution">
    <text evidence="9">The sequence shown here is derived from an EMBL/GenBank/DDBJ whole genome shotgun (WGS) entry which is preliminary data.</text>
</comment>
<dbReference type="GO" id="GO:0015344">
    <property type="term" value="F:siderophore uptake transmembrane transporter activity"/>
    <property type="evidence" value="ECO:0007669"/>
    <property type="project" value="TreeGrafter"/>
</dbReference>
<dbReference type="InterPro" id="IPR057601">
    <property type="entry name" value="Oar-like_b-barrel"/>
</dbReference>
<reference evidence="9 10" key="1">
    <citation type="submission" date="2020-08" db="EMBL/GenBank/DDBJ databases">
        <title>Genomic Encyclopedia of Type Strains, Phase IV (KMG-V): Genome sequencing to study the core and pangenomes of soil and plant-associated prokaryotes.</title>
        <authorList>
            <person name="Whitman W."/>
        </authorList>
    </citation>
    <scope>NUCLEOTIDE SEQUENCE [LARGE SCALE GENOMIC DNA]</scope>
    <source>
        <strain evidence="9 10">X5P3</strain>
    </source>
</reference>
<dbReference type="PANTHER" id="PTHR30069:SF46">
    <property type="entry name" value="OAR PROTEIN"/>
    <property type="match status" value="1"/>
</dbReference>
<gene>
    <name evidence="9" type="ORF">HDF15_004611</name>
</gene>
<dbReference type="Gene3D" id="2.40.170.20">
    <property type="entry name" value="TonB-dependent receptor, beta-barrel domain"/>
    <property type="match status" value="1"/>
</dbReference>
<evidence type="ECO:0000256" key="4">
    <source>
        <dbReference type="ARBA" id="ARBA00022692"/>
    </source>
</evidence>
<dbReference type="InterPro" id="IPR039426">
    <property type="entry name" value="TonB-dep_rcpt-like"/>
</dbReference>
<feature type="chain" id="PRO_5030543917" description="TonB-dependent transporter Oar-like beta-barrel domain-containing protein" evidence="7">
    <location>
        <begin position="22"/>
        <end position="1128"/>
    </location>
</feature>
<dbReference type="Pfam" id="PF25183">
    <property type="entry name" value="OMP_b-brl_4"/>
    <property type="match status" value="1"/>
</dbReference>
<dbReference type="AlphaFoldDB" id="A0A7W7ZUB3"/>
<protein>
    <recommendedName>
        <fullName evidence="8">TonB-dependent transporter Oar-like beta-barrel domain-containing protein</fullName>
    </recommendedName>
</protein>
<accession>A0A7W7ZUB3</accession>
<keyword evidence="6" id="KW-0998">Cell outer membrane</keyword>
<evidence type="ECO:0000256" key="3">
    <source>
        <dbReference type="ARBA" id="ARBA00022452"/>
    </source>
</evidence>
<keyword evidence="2" id="KW-0813">Transport</keyword>
<keyword evidence="5" id="KW-0472">Membrane</keyword>
<dbReference type="Gene3D" id="2.60.40.1120">
    <property type="entry name" value="Carboxypeptidase-like, regulatory domain"/>
    <property type="match status" value="1"/>
</dbReference>
<proteinExistence type="predicted"/>
<dbReference type="SUPFAM" id="SSF56935">
    <property type="entry name" value="Porins"/>
    <property type="match status" value="1"/>
</dbReference>
<dbReference type="PANTHER" id="PTHR30069">
    <property type="entry name" value="TONB-DEPENDENT OUTER MEMBRANE RECEPTOR"/>
    <property type="match status" value="1"/>
</dbReference>
<keyword evidence="3" id="KW-1134">Transmembrane beta strand</keyword>
<organism evidence="9 10">
    <name type="scientific">Granulicella mallensis</name>
    <dbReference type="NCBI Taxonomy" id="940614"/>
    <lineage>
        <taxon>Bacteria</taxon>
        <taxon>Pseudomonadati</taxon>
        <taxon>Acidobacteriota</taxon>
        <taxon>Terriglobia</taxon>
        <taxon>Terriglobales</taxon>
        <taxon>Acidobacteriaceae</taxon>
        <taxon>Granulicella</taxon>
    </lineage>
</organism>
<dbReference type="Proteomes" id="UP000584867">
    <property type="component" value="Unassembled WGS sequence"/>
</dbReference>
<keyword evidence="4" id="KW-0812">Transmembrane</keyword>
<dbReference type="GO" id="GO:0009279">
    <property type="term" value="C:cell outer membrane"/>
    <property type="evidence" value="ECO:0007669"/>
    <property type="project" value="UniProtKB-SubCell"/>
</dbReference>
<evidence type="ECO:0000256" key="7">
    <source>
        <dbReference type="SAM" id="SignalP"/>
    </source>
</evidence>
<evidence type="ECO:0000313" key="10">
    <source>
        <dbReference type="Proteomes" id="UP000584867"/>
    </source>
</evidence>
<dbReference type="GO" id="GO:0044718">
    <property type="term" value="P:siderophore transmembrane transport"/>
    <property type="evidence" value="ECO:0007669"/>
    <property type="project" value="TreeGrafter"/>
</dbReference>
<evidence type="ECO:0000256" key="1">
    <source>
        <dbReference type="ARBA" id="ARBA00004571"/>
    </source>
</evidence>
<dbReference type="EMBL" id="JACHIO010000025">
    <property type="protein sequence ID" value="MBB5066235.1"/>
    <property type="molecule type" value="Genomic_DNA"/>
</dbReference>
<dbReference type="Pfam" id="PF13620">
    <property type="entry name" value="CarboxypepD_reg"/>
    <property type="match status" value="1"/>
</dbReference>
<evidence type="ECO:0000313" key="9">
    <source>
        <dbReference type="EMBL" id="MBB5066235.1"/>
    </source>
</evidence>
<name>A0A7W7ZUB3_9BACT</name>
<dbReference type="RefSeq" id="WP_184259592.1">
    <property type="nucleotide sequence ID" value="NZ_JACHIO010000025.1"/>
</dbReference>
<evidence type="ECO:0000256" key="6">
    <source>
        <dbReference type="ARBA" id="ARBA00023237"/>
    </source>
</evidence>
<sequence length="1128" mass="120858">MLKRLFVLVFVFTVSVGTAFSQVDTGVLSGIVTDATGAAVVGATVTAFNAGTNAAHTVKTAANGTYQLGNLSAAVYRVSVTAVGFEALKAAVEVTVGGHAPLDVKLSAAGVIQTVEVESLGGSQVNTDSQEISEIISPQQVSELPSLTRNVYDFVAISGNISNGDAAQGHAQNSASLGVGYSINGQRSSGTEILLDGIENTELFDDVVGLPVPIDSIAEVRVTTSNFGPQYGRASGGVVNVVTASGTNQIHGTLTEFNRLAAYTANSVTGALSGQPRGGYTRNQFGFFVSGPVVKDKLFFATGTEWLRVRSSANIQAYILTPQVQSYLAPTVQSFLTQYGQTFNFARTLTNAQAGTASDPSNPNPSPLFSGVPATTPVLGLVNYTVPQDAGGGVPVNSYNFTLRGDYTYSDKTSIFGRYIGYKLSEPLGAIAYTPYSNYDIGTTQKDYSALAGVTHSFSTSLVTNARVAFSRINLNNDSTPIAVTTPNLFLGANANIGGVAVALSGTGFPLPFGGPQNVIQWNQDVNWSKKAHSLQFGSQVLYIQENRTFGAYAQATEQLAGSVTGDTTGYPGLFSGTLGTFSTAINPEGAYPGQTITTPATQPNFARSDRFHDWAVYGQDGWRATSKLTVNYGVRYEYFGVQHNNRQDLDSNFYWGPGNGLPQQVRTGAVYTAPQSPIHELWKPSYGAVSPRLGFAYDISGKGTTSVRGGYGISYERNFGNVTYNVIQNPPNYGVIVQNKVQVTTTNLGDLGSSIGPVILPSTSLRTVSQDIKTSQTQFWNLAVEQQVAPNTVVAVEYVGARGTHLYDIKNINGLGSGNYLLGDPDPGANYAGLTRLNATYSDINNRGSDGDSYYEATNLRFKTVDLHRMGLGLTANYTWGHQIDDLSSTLSETNANGVGYNLGYTNPFDPGYDRGTGDLDVRQRLVIASIYQTPWFKGAHGVKGQALGGWQVTGIYTARTGTSFTYYDSTNNDGTFFNIARYVPSTPVTRWKYTKSRGQVNAGVNRYYLTSSLPVGQKIVNQKLGGYSNWTFPTYAPQRNSFVGPGAWNIDLALSKKFYVWKEANIELRAEGFDLLNHHNLYVQQALANAANYYPSNPEILASKGGVNGATSEERRFGQLAVKINF</sequence>
<evidence type="ECO:0000259" key="8">
    <source>
        <dbReference type="Pfam" id="PF25183"/>
    </source>
</evidence>
<feature type="signal peptide" evidence="7">
    <location>
        <begin position="1"/>
        <end position="21"/>
    </location>
</feature>
<feature type="domain" description="TonB-dependent transporter Oar-like beta-barrel" evidence="8">
    <location>
        <begin position="242"/>
        <end position="1091"/>
    </location>
</feature>
<dbReference type="InterPro" id="IPR008969">
    <property type="entry name" value="CarboxyPept-like_regulatory"/>
</dbReference>
<evidence type="ECO:0000256" key="5">
    <source>
        <dbReference type="ARBA" id="ARBA00023136"/>
    </source>
</evidence>
<comment type="subcellular location">
    <subcellularLocation>
        <location evidence="1">Cell outer membrane</location>
        <topology evidence="1">Multi-pass membrane protein</topology>
    </subcellularLocation>
</comment>